<dbReference type="eggNOG" id="ENOG502ZND5">
    <property type="taxonomic scope" value="Bacteria"/>
</dbReference>
<name>S6ALD9_METRE</name>
<feature type="chain" id="PRO_5004545707" evidence="1">
    <location>
        <begin position="22"/>
        <end position="100"/>
    </location>
</feature>
<reference evidence="2 3" key="1">
    <citation type="journal article" date="2013" name="Genome Announc.">
        <title>Complete Genome Sequence of the Carbazole Degrader Pseudomonas resinovorans Strain CA10 (NBRC 106553).</title>
        <authorList>
            <person name="Shintani M."/>
            <person name="Hosoyama A."/>
            <person name="Ohji S."/>
            <person name="Tsuchikane K."/>
            <person name="Takarada H."/>
            <person name="Yamazoe A."/>
            <person name="Fujita N."/>
            <person name="Nojiri H."/>
        </authorList>
    </citation>
    <scope>NUCLEOTIDE SEQUENCE [LARGE SCALE GENOMIC DNA]</scope>
    <source>
        <strain evidence="2 3">NBRC 106553</strain>
    </source>
</reference>
<dbReference type="OrthoDB" id="6902207at2"/>
<evidence type="ECO:0000313" key="2">
    <source>
        <dbReference type="EMBL" id="BAN46168.1"/>
    </source>
</evidence>
<dbReference type="EMBL" id="AP013068">
    <property type="protein sequence ID" value="BAN46168.1"/>
    <property type="molecule type" value="Genomic_DNA"/>
</dbReference>
<proteinExistence type="predicted"/>
<dbReference type="AlphaFoldDB" id="S6ALD9"/>
<keyword evidence="1" id="KW-0732">Signal</keyword>
<accession>S6ALD9</accession>
<feature type="signal peptide" evidence="1">
    <location>
        <begin position="1"/>
        <end position="21"/>
    </location>
</feature>
<evidence type="ECO:0000256" key="1">
    <source>
        <dbReference type="SAM" id="SignalP"/>
    </source>
</evidence>
<sequence length="100" mass="10908">MRCKTLTTLLVSAVISLPAIAAQWPAGERERFVQDCKSATQAKIEEDNLERYCGCAADKVGNDLSDAELQKLAGQKTPLPESLQKRLEAVSKSCLSQLND</sequence>
<gene>
    <name evidence="2" type="ORF">PCA10_04360</name>
</gene>
<dbReference type="KEGG" id="pre:PCA10_04360"/>
<dbReference type="Proteomes" id="UP000015503">
    <property type="component" value="Chromosome"/>
</dbReference>
<evidence type="ECO:0000313" key="3">
    <source>
        <dbReference type="Proteomes" id="UP000015503"/>
    </source>
</evidence>
<dbReference type="RefSeq" id="WP_016490379.1">
    <property type="nucleotide sequence ID" value="NC_021499.1"/>
</dbReference>
<keyword evidence="3" id="KW-1185">Reference proteome</keyword>
<dbReference type="PATRIC" id="fig|1245471.3.peg.434"/>
<dbReference type="HOGENOM" id="CLU_153225_1_0_6"/>
<organism evidence="2 3">
    <name type="scientific">Metapseudomonas resinovorans NBRC 106553</name>
    <dbReference type="NCBI Taxonomy" id="1245471"/>
    <lineage>
        <taxon>Bacteria</taxon>
        <taxon>Pseudomonadati</taxon>
        <taxon>Pseudomonadota</taxon>
        <taxon>Gammaproteobacteria</taxon>
        <taxon>Pseudomonadales</taxon>
        <taxon>Pseudomonadaceae</taxon>
        <taxon>Metapseudomonas</taxon>
    </lineage>
</organism>
<protein>
    <submittedName>
        <fullName evidence="2">Uncharacterized protein</fullName>
    </submittedName>
</protein>